<dbReference type="Pfam" id="PF00505">
    <property type="entry name" value="HMG_box"/>
    <property type="match status" value="1"/>
</dbReference>
<dbReference type="EMBL" id="HBHP01014693">
    <property type="protein sequence ID" value="CAD9762420.1"/>
    <property type="molecule type" value="Transcribed_RNA"/>
</dbReference>
<sequence>MRKGVGKGEQRAPVLRSILHRHSFILREKARIALRSTKFWMERSREGRSCRVLGKRWRGMSDVAKAPYVQKTAAEKEVYKKELKAYKAAKKARINSSSS</sequence>
<accession>A0A7S2XAF7</accession>
<dbReference type="InterPro" id="IPR036910">
    <property type="entry name" value="HMG_box_dom_sf"/>
</dbReference>
<keyword evidence="1" id="KW-0539">Nucleus</keyword>
<evidence type="ECO:0000256" key="1">
    <source>
        <dbReference type="PROSITE-ProRule" id="PRU00267"/>
    </source>
</evidence>
<reference evidence="3" key="1">
    <citation type="submission" date="2021-01" db="EMBL/GenBank/DDBJ databases">
        <authorList>
            <person name="Corre E."/>
            <person name="Pelletier E."/>
            <person name="Niang G."/>
            <person name="Scheremetjew M."/>
            <person name="Finn R."/>
            <person name="Kale V."/>
            <person name="Holt S."/>
            <person name="Cochrane G."/>
            <person name="Meng A."/>
            <person name="Brown T."/>
            <person name="Cohen L."/>
        </authorList>
    </citation>
    <scope>NUCLEOTIDE SEQUENCE</scope>
    <source>
        <strain evidence="3">CCMP622</strain>
    </source>
</reference>
<organism evidence="3">
    <name type="scientific">Lotharella oceanica</name>
    <dbReference type="NCBI Taxonomy" id="641309"/>
    <lineage>
        <taxon>Eukaryota</taxon>
        <taxon>Sar</taxon>
        <taxon>Rhizaria</taxon>
        <taxon>Cercozoa</taxon>
        <taxon>Chlorarachniophyceae</taxon>
        <taxon>Lotharella</taxon>
    </lineage>
</organism>
<dbReference type="GO" id="GO:0003677">
    <property type="term" value="F:DNA binding"/>
    <property type="evidence" value="ECO:0007669"/>
    <property type="project" value="UniProtKB-UniRule"/>
</dbReference>
<gene>
    <name evidence="3" type="ORF">LSP00402_LOCUS9159</name>
</gene>
<dbReference type="SUPFAM" id="SSF47095">
    <property type="entry name" value="HMG-box"/>
    <property type="match status" value="1"/>
</dbReference>
<feature type="DNA-binding region" description="HMG box" evidence="1">
    <location>
        <begin position="51"/>
        <end position="87"/>
    </location>
</feature>
<dbReference type="Gene3D" id="1.10.30.10">
    <property type="entry name" value="High mobility group box domain"/>
    <property type="match status" value="1"/>
</dbReference>
<dbReference type="PROSITE" id="PS50118">
    <property type="entry name" value="HMG_BOX_2"/>
    <property type="match status" value="1"/>
</dbReference>
<protein>
    <recommendedName>
        <fullName evidence="2">HMG box domain-containing protein</fullName>
    </recommendedName>
</protein>
<evidence type="ECO:0000313" key="3">
    <source>
        <dbReference type="EMBL" id="CAD9762420.1"/>
    </source>
</evidence>
<evidence type="ECO:0000259" key="2">
    <source>
        <dbReference type="PROSITE" id="PS50118"/>
    </source>
</evidence>
<proteinExistence type="predicted"/>
<feature type="domain" description="HMG box" evidence="2">
    <location>
        <begin position="51"/>
        <end position="87"/>
    </location>
</feature>
<name>A0A7S2XAF7_9EUKA</name>
<dbReference type="AlphaFoldDB" id="A0A7S2XAF7"/>
<dbReference type="GO" id="GO:0005634">
    <property type="term" value="C:nucleus"/>
    <property type="evidence" value="ECO:0007669"/>
    <property type="project" value="UniProtKB-UniRule"/>
</dbReference>
<dbReference type="InterPro" id="IPR009071">
    <property type="entry name" value="HMG_box_dom"/>
</dbReference>
<keyword evidence="1" id="KW-0238">DNA-binding</keyword>